<proteinExistence type="predicted"/>
<reference evidence="1" key="5">
    <citation type="journal article" date="2021" name="G3 (Bethesda)">
        <title>Aegilops tauschii genome assembly Aet v5.0 features greater sequence contiguity and improved annotation.</title>
        <authorList>
            <person name="Wang L."/>
            <person name="Zhu T."/>
            <person name="Rodriguez J.C."/>
            <person name="Deal K.R."/>
            <person name="Dubcovsky J."/>
            <person name="McGuire P.E."/>
            <person name="Lux T."/>
            <person name="Spannagl M."/>
            <person name="Mayer K.F.X."/>
            <person name="Baldrich P."/>
            <person name="Meyers B.C."/>
            <person name="Huo N."/>
            <person name="Gu Y.Q."/>
            <person name="Zhou H."/>
            <person name="Devos K.M."/>
            <person name="Bennetzen J.L."/>
            <person name="Unver T."/>
            <person name="Budak H."/>
            <person name="Gulick P.J."/>
            <person name="Galiba G."/>
            <person name="Kalapos B."/>
            <person name="Nelson D.R."/>
            <person name="Li P."/>
            <person name="You F.M."/>
            <person name="Luo M.C."/>
            <person name="Dvorak J."/>
        </authorList>
    </citation>
    <scope>NUCLEOTIDE SEQUENCE [LARGE SCALE GENOMIC DNA]</scope>
    <source>
        <strain evidence="1">cv. AL8/78</strain>
    </source>
</reference>
<dbReference type="Gramene" id="AET4Gv20316100.26">
    <property type="protein sequence ID" value="AET4Gv20316100.26"/>
    <property type="gene ID" value="AET4Gv20316100"/>
</dbReference>
<reference evidence="2" key="2">
    <citation type="journal article" date="2017" name="Nat. Plants">
        <title>The Aegilops tauschii genome reveals multiple impacts of transposons.</title>
        <authorList>
            <person name="Zhao G."/>
            <person name="Zou C."/>
            <person name="Li K."/>
            <person name="Wang K."/>
            <person name="Li T."/>
            <person name="Gao L."/>
            <person name="Zhang X."/>
            <person name="Wang H."/>
            <person name="Yang Z."/>
            <person name="Liu X."/>
            <person name="Jiang W."/>
            <person name="Mao L."/>
            <person name="Kong X."/>
            <person name="Jiao Y."/>
            <person name="Jia J."/>
        </authorList>
    </citation>
    <scope>NUCLEOTIDE SEQUENCE [LARGE SCALE GENOMIC DNA]</scope>
    <source>
        <strain evidence="2">cv. AL8/78</strain>
    </source>
</reference>
<reference evidence="1" key="4">
    <citation type="submission" date="2019-03" db="UniProtKB">
        <authorList>
            <consortium name="EnsemblPlants"/>
        </authorList>
    </citation>
    <scope>IDENTIFICATION</scope>
</reference>
<reference evidence="1" key="3">
    <citation type="journal article" date="2017" name="Nature">
        <title>Genome sequence of the progenitor of the wheat D genome Aegilops tauschii.</title>
        <authorList>
            <person name="Luo M.C."/>
            <person name="Gu Y.Q."/>
            <person name="Puiu D."/>
            <person name="Wang H."/>
            <person name="Twardziok S.O."/>
            <person name="Deal K.R."/>
            <person name="Huo N."/>
            <person name="Zhu T."/>
            <person name="Wang L."/>
            <person name="Wang Y."/>
            <person name="McGuire P.E."/>
            <person name="Liu S."/>
            <person name="Long H."/>
            <person name="Ramasamy R.K."/>
            <person name="Rodriguez J.C."/>
            <person name="Van S.L."/>
            <person name="Yuan L."/>
            <person name="Wang Z."/>
            <person name="Xia Z."/>
            <person name="Xiao L."/>
            <person name="Anderson O.D."/>
            <person name="Ouyang S."/>
            <person name="Liang Y."/>
            <person name="Zimin A.V."/>
            <person name="Pertea G."/>
            <person name="Qi P."/>
            <person name="Bennetzen J.L."/>
            <person name="Dai X."/>
            <person name="Dawson M.W."/>
            <person name="Muller H.G."/>
            <person name="Kugler K."/>
            <person name="Rivarola-Duarte L."/>
            <person name="Spannagl M."/>
            <person name="Mayer K.F.X."/>
            <person name="Lu F.H."/>
            <person name="Bevan M.W."/>
            <person name="Leroy P."/>
            <person name="Li P."/>
            <person name="You F.M."/>
            <person name="Sun Q."/>
            <person name="Liu Z."/>
            <person name="Lyons E."/>
            <person name="Wicker T."/>
            <person name="Salzberg S.L."/>
            <person name="Devos K.M."/>
            <person name="Dvorak J."/>
        </authorList>
    </citation>
    <scope>NUCLEOTIDE SEQUENCE [LARGE SCALE GENOMIC DNA]</scope>
    <source>
        <strain evidence="1">cv. AL8/78</strain>
    </source>
</reference>
<name>A0A453HWK9_AEGTS</name>
<keyword evidence="2" id="KW-1185">Reference proteome</keyword>
<reference evidence="2" key="1">
    <citation type="journal article" date="2014" name="Science">
        <title>Ancient hybridizations among the ancestral genomes of bread wheat.</title>
        <authorList>
            <consortium name="International Wheat Genome Sequencing Consortium,"/>
            <person name="Marcussen T."/>
            <person name="Sandve S.R."/>
            <person name="Heier L."/>
            <person name="Spannagl M."/>
            <person name="Pfeifer M."/>
            <person name="Jakobsen K.S."/>
            <person name="Wulff B.B."/>
            <person name="Steuernagel B."/>
            <person name="Mayer K.F."/>
            <person name="Olsen O.A."/>
        </authorList>
    </citation>
    <scope>NUCLEOTIDE SEQUENCE [LARGE SCALE GENOMIC DNA]</scope>
    <source>
        <strain evidence="2">cv. AL8/78</strain>
    </source>
</reference>
<sequence length="42" mass="4676">HCRRRSLCVTGPPSLPPELSPLAPTQQQVRTVCASRVSPFRF</sequence>
<evidence type="ECO:0000313" key="1">
    <source>
        <dbReference type="EnsemblPlants" id="AET4Gv20316100.26"/>
    </source>
</evidence>
<organism evidence="1 2">
    <name type="scientific">Aegilops tauschii subsp. strangulata</name>
    <name type="common">Goatgrass</name>
    <dbReference type="NCBI Taxonomy" id="200361"/>
    <lineage>
        <taxon>Eukaryota</taxon>
        <taxon>Viridiplantae</taxon>
        <taxon>Streptophyta</taxon>
        <taxon>Embryophyta</taxon>
        <taxon>Tracheophyta</taxon>
        <taxon>Spermatophyta</taxon>
        <taxon>Magnoliopsida</taxon>
        <taxon>Liliopsida</taxon>
        <taxon>Poales</taxon>
        <taxon>Poaceae</taxon>
        <taxon>BOP clade</taxon>
        <taxon>Pooideae</taxon>
        <taxon>Triticodae</taxon>
        <taxon>Triticeae</taxon>
        <taxon>Triticinae</taxon>
        <taxon>Aegilops</taxon>
    </lineage>
</organism>
<dbReference type="EnsemblPlants" id="AET4Gv20316100.26">
    <property type="protein sequence ID" value="AET4Gv20316100.26"/>
    <property type="gene ID" value="AET4Gv20316100"/>
</dbReference>
<evidence type="ECO:0000313" key="2">
    <source>
        <dbReference type="Proteomes" id="UP000015105"/>
    </source>
</evidence>
<dbReference type="Proteomes" id="UP000015105">
    <property type="component" value="Chromosome 4D"/>
</dbReference>
<dbReference type="AlphaFoldDB" id="A0A453HWK9"/>
<accession>A0A453HWK9</accession>
<protein>
    <submittedName>
        <fullName evidence="1">Uncharacterized protein</fullName>
    </submittedName>
</protein>